<gene>
    <name evidence="3" type="ORF">ACFO1S_22935</name>
</gene>
<reference evidence="4" key="1">
    <citation type="journal article" date="2019" name="Int. J. Syst. Evol. Microbiol.">
        <title>The Global Catalogue of Microorganisms (GCM) 10K type strain sequencing project: providing services to taxonomists for standard genome sequencing and annotation.</title>
        <authorList>
            <consortium name="The Broad Institute Genomics Platform"/>
            <consortium name="The Broad Institute Genome Sequencing Center for Infectious Disease"/>
            <person name="Wu L."/>
            <person name="Ma J."/>
        </authorList>
    </citation>
    <scope>NUCLEOTIDE SEQUENCE [LARGE SCALE GENOMIC DNA]</scope>
    <source>
        <strain evidence="4">CGMCC 4.1641</strain>
    </source>
</reference>
<dbReference type="InterPro" id="IPR041796">
    <property type="entry name" value="Mre11_N"/>
</dbReference>
<keyword evidence="3" id="KW-0269">Exonuclease</keyword>
<dbReference type="PANTHER" id="PTHR30337:SF7">
    <property type="entry name" value="PHOSPHOESTERASE"/>
    <property type="match status" value="1"/>
</dbReference>
<name>A0ABV8SH13_9BACL</name>
<keyword evidence="1" id="KW-0378">Hydrolase</keyword>
<dbReference type="EMBL" id="JBHSED010000058">
    <property type="protein sequence ID" value="MFC4306285.1"/>
    <property type="molecule type" value="Genomic_DNA"/>
</dbReference>
<dbReference type="InterPro" id="IPR014576">
    <property type="entry name" value="Pesterase_YhaO"/>
</dbReference>
<keyword evidence="4" id="KW-1185">Reference proteome</keyword>
<proteinExistence type="predicted"/>
<evidence type="ECO:0000313" key="3">
    <source>
        <dbReference type="EMBL" id="MFC4306285.1"/>
    </source>
</evidence>
<evidence type="ECO:0000259" key="2">
    <source>
        <dbReference type="Pfam" id="PF00149"/>
    </source>
</evidence>
<protein>
    <submittedName>
        <fullName evidence="3">Exonuclease SbcCD subunit D</fullName>
    </submittedName>
</protein>
<dbReference type="Proteomes" id="UP001595755">
    <property type="component" value="Unassembled WGS sequence"/>
</dbReference>
<dbReference type="PANTHER" id="PTHR30337">
    <property type="entry name" value="COMPONENT OF ATP-DEPENDENT DSDNA EXONUCLEASE"/>
    <property type="match status" value="1"/>
</dbReference>
<dbReference type="Pfam" id="PF00149">
    <property type="entry name" value="Metallophos"/>
    <property type="match status" value="1"/>
</dbReference>
<dbReference type="Gene3D" id="3.60.21.10">
    <property type="match status" value="1"/>
</dbReference>
<dbReference type="CDD" id="cd00840">
    <property type="entry name" value="MPP_Mre11_N"/>
    <property type="match status" value="1"/>
</dbReference>
<organism evidence="3 4">
    <name type="scientific">Cohnella boryungensis</name>
    <dbReference type="NCBI Taxonomy" id="768479"/>
    <lineage>
        <taxon>Bacteria</taxon>
        <taxon>Bacillati</taxon>
        <taxon>Bacillota</taxon>
        <taxon>Bacilli</taxon>
        <taxon>Bacillales</taxon>
        <taxon>Paenibacillaceae</taxon>
        <taxon>Cohnella</taxon>
    </lineage>
</organism>
<dbReference type="InterPro" id="IPR050535">
    <property type="entry name" value="DNA_Repair-Maintenance_Comp"/>
</dbReference>
<feature type="domain" description="Calcineurin-like phosphoesterase" evidence="2">
    <location>
        <begin position="9"/>
        <end position="208"/>
    </location>
</feature>
<dbReference type="InterPro" id="IPR029052">
    <property type="entry name" value="Metallo-depent_PP-like"/>
</dbReference>
<keyword evidence="3" id="KW-0540">Nuclease</keyword>
<comment type="caution">
    <text evidence="3">The sequence shown here is derived from an EMBL/GenBank/DDBJ whole genome shotgun (WGS) entry which is preliminary data.</text>
</comment>
<evidence type="ECO:0000256" key="1">
    <source>
        <dbReference type="ARBA" id="ARBA00022801"/>
    </source>
</evidence>
<dbReference type="GO" id="GO:0004527">
    <property type="term" value="F:exonuclease activity"/>
    <property type="evidence" value="ECO:0007669"/>
    <property type="project" value="UniProtKB-KW"/>
</dbReference>
<dbReference type="InterPro" id="IPR004843">
    <property type="entry name" value="Calcineurin-like_PHP"/>
</dbReference>
<dbReference type="SUPFAM" id="SSF56300">
    <property type="entry name" value="Metallo-dependent phosphatases"/>
    <property type="match status" value="1"/>
</dbReference>
<dbReference type="PIRSF" id="PIRSF033091">
    <property type="entry name" value="Pesterase_YhaO"/>
    <property type="match status" value="1"/>
</dbReference>
<evidence type="ECO:0000313" key="4">
    <source>
        <dbReference type="Proteomes" id="UP001595755"/>
    </source>
</evidence>
<accession>A0ABV8SH13</accession>
<sequence>MSEVGVPFTFIHAADLHLDSPFKGLAKAPAAVRDRLRESTFAALDGLCSLAEREKADFVVLSGDLFDAADRSLRAQLRLQRALGEMTKRGTQVFITHGNHDPESGRQAKLDWPPGVFVFGSSQVDCYAALSRDGGEIIANVYGISYPTRVVSDNLALRFKKREGAPFHIAVLHANVDSNPAHDNYAPCRLDELASSGFDYWALGHVHDRRVLREYPHVVYPGNLQGRSVRETGSKGAYVVEVSGTGVVQLRFQDIADVLWQELPVSIEGMRREQELQDRMLAVLEEARSASGGRATLARIRLVGQGPLHASLLQNGRADEWLEGLRESVHSPEETEDWIWPESLSVRTGSRMQAFEEEGFLGDLARRGSEAANCPDTAKALLEEATEELRRQPKIREWLDGRTDEEREQWIRQALELAVSLLREEEAD</sequence>